<comment type="caution">
    <text evidence="2">The sequence shown here is derived from an EMBL/GenBank/DDBJ whole genome shotgun (WGS) entry which is preliminary data.</text>
</comment>
<gene>
    <name evidence="2" type="ORF">KME60_15755</name>
</gene>
<organism evidence="2 3">
    <name type="scientific">Cyanomargarita calcarea GSE-NOS-MK-12-04C</name>
    <dbReference type="NCBI Taxonomy" id="2839659"/>
    <lineage>
        <taxon>Bacteria</taxon>
        <taxon>Bacillati</taxon>
        <taxon>Cyanobacteriota</taxon>
        <taxon>Cyanophyceae</taxon>
        <taxon>Nostocales</taxon>
        <taxon>Cyanomargaritaceae</taxon>
        <taxon>Cyanomargarita</taxon>
    </lineage>
</organism>
<evidence type="ECO:0000313" key="2">
    <source>
        <dbReference type="EMBL" id="MBW4668831.1"/>
    </source>
</evidence>
<feature type="domain" description="DUF6888" evidence="1">
    <location>
        <begin position="5"/>
        <end position="58"/>
    </location>
</feature>
<dbReference type="Pfam" id="PF21828">
    <property type="entry name" value="DUF6888"/>
    <property type="match status" value="1"/>
</dbReference>
<sequence>MSNVPTAEQKTQCFNLCVWFGKLYLPINIVRIDRRTGNVFFLAGEENIIEIYPNGKWRYVG</sequence>
<dbReference type="EMBL" id="JAHHGZ010000015">
    <property type="protein sequence ID" value="MBW4668831.1"/>
    <property type="molecule type" value="Genomic_DNA"/>
</dbReference>
<protein>
    <recommendedName>
        <fullName evidence="1">DUF6888 domain-containing protein</fullName>
    </recommendedName>
</protein>
<name>A0A951UTR6_9CYAN</name>
<dbReference type="InterPro" id="IPR054181">
    <property type="entry name" value="DUF6888"/>
</dbReference>
<dbReference type="Proteomes" id="UP000729701">
    <property type="component" value="Unassembled WGS sequence"/>
</dbReference>
<evidence type="ECO:0000259" key="1">
    <source>
        <dbReference type="Pfam" id="PF21828"/>
    </source>
</evidence>
<proteinExistence type="predicted"/>
<evidence type="ECO:0000313" key="3">
    <source>
        <dbReference type="Proteomes" id="UP000729701"/>
    </source>
</evidence>
<accession>A0A951UTR6</accession>
<reference evidence="2" key="2">
    <citation type="journal article" date="2022" name="Microbiol. Resour. Announc.">
        <title>Metagenome Sequencing to Explore Phylogenomics of Terrestrial Cyanobacteria.</title>
        <authorList>
            <person name="Ward R.D."/>
            <person name="Stajich J.E."/>
            <person name="Johansen J.R."/>
            <person name="Huntemann M."/>
            <person name="Clum A."/>
            <person name="Foster B."/>
            <person name="Foster B."/>
            <person name="Roux S."/>
            <person name="Palaniappan K."/>
            <person name="Varghese N."/>
            <person name="Mukherjee S."/>
            <person name="Reddy T.B.K."/>
            <person name="Daum C."/>
            <person name="Copeland A."/>
            <person name="Chen I.A."/>
            <person name="Ivanova N.N."/>
            <person name="Kyrpides N.C."/>
            <person name="Shapiro N."/>
            <person name="Eloe-Fadrosh E.A."/>
            <person name="Pietrasiak N."/>
        </authorList>
    </citation>
    <scope>NUCLEOTIDE SEQUENCE</scope>
    <source>
        <strain evidence="2">GSE-NOS-MK-12-04C</strain>
    </source>
</reference>
<reference evidence="2" key="1">
    <citation type="submission" date="2021-05" db="EMBL/GenBank/DDBJ databases">
        <authorList>
            <person name="Pietrasiak N."/>
            <person name="Ward R."/>
            <person name="Stajich J.E."/>
            <person name="Kurbessoian T."/>
        </authorList>
    </citation>
    <scope>NUCLEOTIDE SEQUENCE</scope>
    <source>
        <strain evidence="2">GSE-NOS-MK-12-04C</strain>
    </source>
</reference>
<dbReference type="AlphaFoldDB" id="A0A951UTR6"/>